<dbReference type="PANTHER" id="PTHR28645">
    <property type="entry name" value="TRANSMEMBRANE PROTEIN 119"/>
    <property type="match status" value="1"/>
</dbReference>
<feature type="chain" id="PRO_5006143530" description="Transmembrane protein 119-like" evidence="3">
    <location>
        <begin position="25"/>
        <end position="269"/>
    </location>
</feature>
<evidence type="ECO:0000313" key="4">
    <source>
        <dbReference type="EMBL" id="KPP68933.1"/>
    </source>
</evidence>
<comment type="caution">
    <text evidence="4">The sequence shown here is derived from an EMBL/GenBank/DDBJ whole genome shotgun (WGS) entry which is preliminary data.</text>
</comment>
<keyword evidence="3" id="KW-0732">Signal</keyword>
<keyword evidence="2" id="KW-0472">Membrane</keyword>
<keyword evidence="2" id="KW-0812">Transmembrane</keyword>
<feature type="transmembrane region" description="Helical" evidence="2">
    <location>
        <begin position="85"/>
        <end position="108"/>
    </location>
</feature>
<dbReference type="InterPro" id="IPR031453">
    <property type="entry name" value="TMEM119"/>
</dbReference>
<feature type="compositionally biased region" description="Basic and acidic residues" evidence="1">
    <location>
        <begin position="128"/>
        <end position="145"/>
    </location>
</feature>
<protein>
    <recommendedName>
        <fullName evidence="6">Transmembrane protein 119-like</fullName>
    </recommendedName>
</protein>
<feature type="signal peptide" evidence="3">
    <location>
        <begin position="1"/>
        <end position="24"/>
    </location>
</feature>
<dbReference type="GO" id="GO:0045669">
    <property type="term" value="P:positive regulation of osteoblast differentiation"/>
    <property type="evidence" value="ECO:0007669"/>
    <property type="project" value="TreeGrafter"/>
</dbReference>
<feature type="region of interest" description="Disordered" evidence="1">
    <location>
        <begin position="128"/>
        <end position="203"/>
    </location>
</feature>
<sequence>MRVSDLLPLACMCVVLLWGHRGGATPLPFNMSAEGSGEGEPEILDPAAYTTHSPVLISTTARVTTVTRIKHFIFHQVVDFLRENLLLIIVVSSLVIVLIFIVCCASVMSHKRKLTAYYPSSFPTKKYVDQKDKSGGARTFSDVHGKPPNSQQPEAGDPSKPFQTADQVVTKNLRTPSKALVGDKGKETSPRPCDVENKQEETIKEERRPVENMVANGNNGAQAQGLVCLCHLRKGNPPSSSQNSPGMEGRVAQSDANPTTSKVQGIIVD</sequence>
<name>A0A0P7V2W5_SCLFO</name>
<feature type="compositionally biased region" description="Basic and acidic residues" evidence="1">
    <location>
        <begin position="181"/>
        <end position="203"/>
    </location>
</feature>
<feature type="region of interest" description="Disordered" evidence="1">
    <location>
        <begin position="235"/>
        <end position="269"/>
    </location>
</feature>
<evidence type="ECO:0000256" key="2">
    <source>
        <dbReference type="SAM" id="Phobius"/>
    </source>
</evidence>
<reference evidence="4 5" key="1">
    <citation type="submission" date="2015-08" db="EMBL/GenBank/DDBJ databases">
        <title>The genome of the Asian arowana (Scleropages formosus).</title>
        <authorList>
            <person name="Tan M.H."/>
            <person name="Gan H.M."/>
            <person name="Croft L.J."/>
            <person name="Austin C.M."/>
        </authorList>
    </citation>
    <scope>NUCLEOTIDE SEQUENCE [LARGE SCALE GENOMIC DNA]</scope>
    <source>
        <strain evidence="4">Aro1</strain>
    </source>
</reference>
<dbReference type="GO" id="GO:0001503">
    <property type="term" value="P:ossification"/>
    <property type="evidence" value="ECO:0007669"/>
    <property type="project" value="InterPro"/>
</dbReference>
<feature type="compositionally biased region" description="Polar residues" evidence="1">
    <location>
        <begin position="254"/>
        <end position="263"/>
    </location>
</feature>
<proteinExistence type="predicted"/>
<evidence type="ECO:0000256" key="3">
    <source>
        <dbReference type="SAM" id="SignalP"/>
    </source>
</evidence>
<evidence type="ECO:0000313" key="5">
    <source>
        <dbReference type="Proteomes" id="UP000034805"/>
    </source>
</evidence>
<dbReference type="GO" id="GO:0033690">
    <property type="term" value="P:positive regulation of osteoblast proliferation"/>
    <property type="evidence" value="ECO:0007669"/>
    <property type="project" value="TreeGrafter"/>
</dbReference>
<keyword evidence="2" id="KW-1133">Transmembrane helix</keyword>
<dbReference type="GO" id="GO:0030501">
    <property type="term" value="P:positive regulation of bone mineralization"/>
    <property type="evidence" value="ECO:0007669"/>
    <property type="project" value="TreeGrafter"/>
</dbReference>
<gene>
    <name evidence="4" type="ORF">Z043_112351</name>
</gene>
<dbReference type="PANTHER" id="PTHR28645:SF1">
    <property type="entry name" value="TRANSMEMBRANE PROTEIN 119"/>
    <property type="match status" value="1"/>
</dbReference>
<evidence type="ECO:0000256" key="1">
    <source>
        <dbReference type="SAM" id="MobiDB-lite"/>
    </source>
</evidence>
<dbReference type="AlphaFoldDB" id="A0A0P7V2W5"/>
<feature type="compositionally biased region" description="Polar residues" evidence="1">
    <location>
        <begin position="161"/>
        <end position="175"/>
    </location>
</feature>
<feature type="compositionally biased region" description="Low complexity" evidence="1">
    <location>
        <begin position="236"/>
        <end position="245"/>
    </location>
</feature>
<dbReference type="Proteomes" id="UP000034805">
    <property type="component" value="Unassembled WGS sequence"/>
</dbReference>
<evidence type="ECO:0008006" key="6">
    <source>
        <dbReference type="Google" id="ProtNLM"/>
    </source>
</evidence>
<dbReference type="GO" id="GO:0005886">
    <property type="term" value="C:plasma membrane"/>
    <property type="evidence" value="ECO:0007669"/>
    <property type="project" value="TreeGrafter"/>
</dbReference>
<dbReference type="STRING" id="113540.ENSSFOP00015006089"/>
<dbReference type="EMBL" id="JARO02004211">
    <property type="protein sequence ID" value="KPP68933.1"/>
    <property type="molecule type" value="Genomic_DNA"/>
</dbReference>
<dbReference type="Pfam" id="PF15724">
    <property type="entry name" value="TMEM119"/>
    <property type="match status" value="1"/>
</dbReference>
<accession>A0A0P7V2W5</accession>
<organism evidence="4 5">
    <name type="scientific">Scleropages formosus</name>
    <name type="common">Asian bonytongue</name>
    <name type="synonym">Osteoglossum formosum</name>
    <dbReference type="NCBI Taxonomy" id="113540"/>
    <lineage>
        <taxon>Eukaryota</taxon>
        <taxon>Metazoa</taxon>
        <taxon>Chordata</taxon>
        <taxon>Craniata</taxon>
        <taxon>Vertebrata</taxon>
        <taxon>Euteleostomi</taxon>
        <taxon>Actinopterygii</taxon>
        <taxon>Neopterygii</taxon>
        <taxon>Teleostei</taxon>
        <taxon>Osteoglossocephala</taxon>
        <taxon>Osteoglossomorpha</taxon>
        <taxon>Osteoglossiformes</taxon>
        <taxon>Osteoglossidae</taxon>
        <taxon>Scleropages</taxon>
    </lineage>
</organism>